<keyword evidence="2" id="KW-0560">Oxidoreductase</keyword>
<proteinExistence type="inferred from homology"/>
<name>A0ABT1XBU9_9PROT</name>
<dbReference type="PANTHER" id="PTHR11496:SF102">
    <property type="entry name" value="ALCOHOL DEHYDROGENASE 4"/>
    <property type="match status" value="1"/>
</dbReference>
<accession>A0ABT1XBU9</accession>
<dbReference type="Pfam" id="PF25137">
    <property type="entry name" value="ADH_Fe_C"/>
    <property type="match status" value="1"/>
</dbReference>
<dbReference type="SUPFAM" id="SSF56796">
    <property type="entry name" value="Dehydroquinate synthase-like"/>
    <property type="match status" value="1"/>
</dbReference>
<dbReference type="Gene3D" id="3.40.50.1970">
    <property type="match status" value="1"/>
</dbReference>
<protein>
    <submittedName>
        <fullName evidence="6">Maleylacetate reductase</fullName>
    </submittedName>
</protein>
<dbReference type="Pfam" id="PF00465">
    <property type="entry name" value="Fe-ADH"/>
    <property type="match status" value="1"/>
</dbReference>
<evidence type="ECO:0000259" key="5">
    <source>
        <dbReference type="Pfam" id="PF25137"/>
    </source>
</evidence>
<evidence type="ECO:0000256" key="3">
    <source>
        <dbReference type="ARBA" id="ARBA00023027"/>
    </source>
</evidence>
<evidence type="ECO:0000256" key="2">
    <source>
        <dbReference type="ARBA" id="ARBA00023002"/>
    </source>
</evidence>
<dbReference type="RefSeq" id="WP_257719250.1">
    <property type="nucleotide sequence ID" value="NZ_JANJOU010000037.1"/>
</dbReference>
<dbReference type="EMBL" id="JANJOU010000037">
    <property type="protein sequence ID" value="MCR0985603.1"/>
    <property type="molecule type" value="Genomic_DNA"/>
</dbReference>
<evidence type="ECO:0000256" key="1">
    <source>
        <dbReference type="ARBA" id="ARBA00007358"/>
    </source>
</evidence>
<dbReference type="Gene3D" id="1.20.1090.10">
    <property type="entry name" value="Dehydroquinate synthase-like - alpha domain"/>
    <property type="match status" value="1"/>
</dbReference>
<evidence type="ECO:0000259" key="4">
    <source>
        <dbReference type="Pfam" id="PF00465"/>
    </source>
</evidence>
<dbReference type="InterPro" id="IPR056798">
    <property type="entry name" value="ADH_Fe_C"/>
</dbReference>
<dbReference type="InterPro" id="IPR034786">
    <property type="entry name" value="MAR"/>
</dbReference>
<dbReference type="InterPro" id="IPR039697">
    <property type="entry name" value="Alcohol_dehydrogenase_Fe"/>
</dbReference>
<evidence type="ECO:0000313" key="7">
    <source>
        <dbReference type="Proteomes" id="UP001524642"/>
    </source>
</evidence>
<dbReference type="Proteomes" id="UP001524642">
    <property type="component" value="Unassembled WGS sequence"/>
</dbReference>
<evidence type="ECO:0000313" key="6">
    <source>
        <dbReference type="EMBL" id="MCR0985603.1"/>
    </source>
</evidence>
<dbReference type="PANTHER" id="PTHR11496">
    <property type="entry name" value="ALCOHOL DEHYDROGENASE"/>
    <property type="match status" value="1"/>
</dbReference>
<gene>
    <name evidence="6" type="ORF">NRP21_26475</name>
</gene>
<comment type="similarity">
    <text evidence="1">Belongs to the iron-containing alcohol dehydrogenase family.</text>
</comment>
<sequence length="355" mass="36377">MTASFTYAPLPARVLFGAGRAAELPAEVAALGARRAMLLSTPDQREMAARIAAPLDGVLVAGFSGAAMHTPLEVTERALEAVREAACDVLVAVGGGSTTGLAKALALRTDLPQVVIPTTYAGSEVTSILGQTEGGMKSTLRSPKVLPEVVIYDPELTLSLSPALSATSGLNAIAHAVEALYAHDANPVVSLMAEEGIRALGATLPAILGNPRDEEARAGALYGAWLCGTCLGAVGMALHHKLCHVLGGTFDLSHAETHAVVLPHVAAYNAPAAPEAMGRAARALGTEDAGVGFAVLAARLGTPRTLRDLGMPEEGIATAVRLTLESTYPNPRTPDAASLTALLRRAWAGEPPAAD</sequence>
<comment type="caution">
    <text evidence="6">The sequence shown here is derived from an EMBL/GenBank/DDBJ whole genome shotgun (WGS) entry which is preliminary data.</text>
</comment>
<dbReference type="CDD" id="cd08177">
    <property type="entry name" value="MAR"/>
    <property type="match status" value="1"/>
</dbReference>
<keyword evidence="3" id="KW-0520">NAD</keyword>
<organism evidence="6 7">
    <name type="scientific">Roseomonas populi</name>
    <dbReference type="NCBI Taxonomy" id="3121582"/>
    <lineage>
        <taxon>Bacteria</taxon>
        <taxon>Pseudomonadati</taxon>
        <taxon>Pseudomonadota</taxon>
        <taxon>Alphaproteobacteria</taxon>
        <taxon>Acetobacterales</taxon>
        <taxon>Roseomonadaceae</taxon>
        <taxon>Roseomonas</taxon>
    </lineage>
</organism>
<reference evidence="6 7" key="1">
    <citation type="submission" date="2022-06" db="EMBL/GenBank/DDBJ databases">
        <title>Roseomonas CN29.</title>
        <authorList>
            <person name="Cheng Y."/>
            <person name="He X."/>
        </authorList>
    </citation>
    <scope>NUCLEOTIDE SEQUENCE [LARGE SCALE GENOMIC DNA]</scope>
    <source>
        <strain evidence="6 7">CN29</strain>
    </source>
</reference>
<dbReference type="InterPro" id="IPR001670">
    <property type="entry name" value="ADH_Fe/GldA"/>
</dbReference>
<feature type="domain" description="Fe-containing alcohol dehydrogenase-like C-terminal" evidence="5">
    <location>
        <begin position="166"/>
        <end position="347"/>
    </location>
</feature>
<keyword evidence="7" id="KW-1185">Reference proteome</keyword>
<feature type="domain" description="Alcohol dehydrogenase iron-type/glycerol dehydrogenase GldA" evidence="4">
    <location>
        <begin position="11"/>
        <end position="154"/>
    </location>
</feature>